<reference evidence="2 3" key="1">
    <citation type="submission" date="2020-09" db="EMBL/GenBank/DDBJ databases">
        <title>Paenibacillus sp. strain PR3 16S rRNA gene Genome sequencing and assembly.</title>
        <authorList>
            <person name="Kim J."/>
        </authorList>
    </citation>
    <scope>NUCLEOTIDE SEQUENCE [LARGE SCALE GENOMIC DNA]</scope>
    <source>
        <strain evidence="2 3">PR3</strain>
    </source>
</reference>
<evidence type="ECO:0000256" key="1">
    <source>
        <dbReference type="SAM" id="Phobius"/>
    </source>
</evidence>
<keyword evidence="1" id="KW-1133">Transmembrane helix</keyword>
<keyword evidence="3" id="KW-1185">Reference proteome</keyword>
<comment type="caution">
    <text evidence="2">The sequence shown here is derived from an EMBL/GenBank/DDBJ whole genome shotgun (WGS) entry which is preliminary data.</text>
</comment>
<keyword evidence="1" id="KW-0812">Transmembrane</keyword>
<keyword evidence="1" id="KW-0472">Membrane</keyword>
<evidence type="ECO:0000313" key="2">
    <source>
        <dbReference type="EMBL" id="MBD3920402.1"/>
    </source>
</evidence>
<sequence length="67" mass="7282">MSWLLLLVNVILLTAGQVTWKKAIQVQGGLTVRNLPELLMSPLFLAGGIYYAAAALTCLYVLSHLPL</sequence>
<name>A0ABR8MWR5_9BACL</name>
<organism evidence="2 3">
    <name type="scientific">Paenibacillus terricola</name>
    <dbReference type="NCBI Taxonomy" id="2763503"/>
    <lineage>
        <taxon>Bacteria</taxon>
        <taxon>Bacillati</taxon>
        <taxon>Bacillota</taxon>
        <taxon>Bacilli</taxon>
        <taxon>Bacillales</taxon>
        <taxon>Paenibacillaceae</taxon>
        <taxon>Paenibacillus</taxon>
    </lineage>
</organism>
<dbReference type="Proteomes" id="UP000609346">
    <property type="component" value="Unassembled WGS sequence"/>
</dbReference>
<gene>
    <name evidence="2" type="ORF">H8B09_16695</name>
</gene>
<dbReference type="EMBL" id="JACXZA010000004">
    <property type="protein sequence ID" value="MBD3920402.1"/>
    <property type="molecule type" value="Genomic_DNA"/>
</dbReference>
<feature type="transmembrane region" description="Helical" evidence="1">
    <location>
        <begin position="39"/>
        <end position="62"/>
    </location>
</feature>
<evidence type="ECO:0000313" key="3">
    <source>
        <dbReference type="Proteomes" id="UP000609346"/>
    </source>
</evidence>
<protein>
    <submittedName>
        <fullName evidence="2">Uncharacterized protein</fullName>
    </submittedName>
</protein>
<dbReference type="RefSeq" id="WP_191204702.1">
    <property type="nucleotide sequence ID" value="NZ_JACXZA010000004.1"/>
</dbReference>
<accession>A0ABR8MWR5</accession>
<proteinExistence type="predicted"/>